<keyword evidence="6 7" id="KW-0472">Membrane</keyword>
<name>E8N414_ANATU</name>
<evidence type="ECO:0000256" key="7">
    <source>
        <dbReference type="RuleBase" id="RU363032"/>
    </source>
</evidence>
<comment type="similarity">
    <text evidence="7">Belongs to the binding-protein-dependent transport system permease family.</text>
</comment>
<evidence type="ECO:0000256" key="3">
    <source>
        <dbReference type="ARBA" id="ARBA00022475"/>
    </source>
</evidence>
<organism evidence="9 10">
    <name type="scientific">Anaerolinea thermophila (strain DSM 14523 / JCM 11388 / NBRC 100420 / UNI-1)</name>
    <dbReference type="NCBI Taxonomy" id="926569"/>
    <lineage>
        <taxon>Bacteria</taxon>
        <taxon>Bacillati</taxon>
        <taxon>Chloroflexota</taxon>
        <taxon>Anaerolineae</taxon>
        <taxon>Anaerolineales</taxon>
        <taxon>Anaerolineaceae</taxon>
        <taxon>Anaerolinea</taxon>
    </lineage>
</organism>
<evidence type="ECO:0000256" key="5">
    <source>
        <dbReference type="ARBA" id="ARBA00022989"/>
    </source>
</evidence>
<dbReference type="GO" id="GO:0005886">
    <property type="term" value="C:plasma membrane"/>
    <property type="evidence" value="ECO:0007669"/>
    <property type="project" value="UniProtKB-SubCell"/>
</dbReference>
<proteinExistence type="inferred from homology"/>
<dbReference type="FunCoup" id="E8N414">
    <property type="interactions" value="89"/>
</dbReference>
<dbReference type="CDD" id="cd06261">
    <property type="entry name" value="TM_PBP2"/>
    <property type="match status" value="1"/>
</dbReference>
<dbReference type="SUPFAM" id="SSF161098">
    <property type="entry name" value="MetI-like"/>
    <property type="match status" value="1"/>
</dbReference>
<keyword evidence="2 7" id="KW-0813">Transport</keyword>
<feature type="transmembrane region" description="Helical" evidence="7">
    <location>
        <begin position="122"/>
        <end position="142"/>
    </location>
</feature>
<comment type="subcellular location">
    <subcellularLocation>
        <location evidence="1 7">Cell membrane</location>
        <topology evidence="1 7">Multi-pass membrane protein</topology>
    </subcellularLocation>
</comment>
<keyword evidence="3" id="KW-1003">Cell membrane</keyword>
<dbReference type="eggNOG" id="COG0395">
    <property type="taxonomic scope" value="Bacteria"/>
</dbReference>
<feature type="transmembrane region" description="Helical" evidence="7">
    <location>
        <begin position="23"/>
        <end position="44"/>
    </location>
</feature>
<dbReference type="Gene3D" id="1.10.3720.10">
    <property type="entry name" value="MetI-like"/>
    <property type="match status" value="1"/>
</dbReference>
<feature type="transmembrane region" description="Helical" evidence="7">
    <location>
        <begin position="196"/>
        <end position="219"/>
    </location>
</feature>
<dbReference type="GO" id="GO:0055085">
    <property type="term" value="P:transmembrane transport"/>
    <property type="evidence" value="ECO:0007669"/>
    <property type="project" value="InterPro"/>
</dbReference>
<dbReference type="EMBL" id="AP012029">
    <property type="protein sequence ID" value="BAJ63178.1"/>
    <property type="molecule type" value="Genomic_DNA"/>
</dbReference>
<feature type="transmembrane region" description="Helical" evidence="7">
    <location>
        <begin position="254"/>
        <end position="275"/>
    </location>
</feature>
<feature type="transmembrane region" description="Helical" evidence="7">
    <location>
        <begin position="85"/>
        <end position="110"/>
    </location>
</feature>
<dbReference type="Pfam" id="PF00528">
    <property type="entry name" value="BPD_transp_1"/>
    <property type="match status" value="1"/>
</dbReference>
<dbReference type="PANTHER" id="PTHR43744">
    <property type="entry name" value="ABC TRANSPORTER PERMEASE PROTEIN MG189-RELATED-RELATED"/>
    <property type="match status" value="1"/>
</dbReference>
<keyword evidence="5 7" id="KW-1133">Transmembrane helix</keyword>
<dbReference type="KEGG" id="atm:ANT_11440"/>
<feature type="domain" description="ABC transmembrane type-1" evidence="8">
    <location>
        <begin position="86"/>
        <end position="275"/>
    </location>
</feature>
<evidence type="ECO:0000313" key="10">
    <source>
        <dbReference type="Proteomes" id="UP000008922"/>
    </source>
</evidence>
<keyword evidence="10" id="KW-1185">Reference proteome</keyword>
<sequence length="290" mass="32543">MKNGTEKYSPLNRYRVKKFLNRTGLYILLCTITLLIIIPLVWMFSTSFKLKSQLFTKEIYWIPKVITLQNYTKILNNPSTPIGRWFLNSLIVASITTTLKLLIDSLAGYAYARMDFPGKKQIFGLLLATLFLPGVMFLVPNFVTVAKLNMLNKFSGVIIPSLASVFGVYFMRQFFMSIPKELEEAAQIDGANTVQIFIQIALPLAKPALATLAVIEFLGSWNDFLWSLLVLKDRAVQTLQPGLRTLQGAYTSEYGLMMAGAVIVAIPVLIIYVFMQRFIVQSVATTGIKG</sequence>
<dbReference type="Proteomes" id="UP000008922">
    <property type="component" value="Chromosome"/>
</dbReference>
<accession>E8N414</accession>
<dbReference type="RefSeq" id="WP_013559566.1">
    <property type="nucleotide sequence ID" value="NC_014960.1"/>
</dbReference>
<dbReference type="InterPro" id="IPR035906">
    <property type="entry name" value="MetI-like_sf"/>
</dbReference>
<dbReference type="PANTHER" id="PTHR43744:SF12">
    <property type="entry name" value="ABC TRANSPORTER PERMEASE PROTEIN MG189-RELATED"/>
    <property type="match status" value="1"/>
</dbReference>
<feature type="transmembrane region" description="Helical" evidence="7">
    <location>
        <begin position="154"/>
        <end position="175"/>
    </location>
</feature>
<protein>
    <submittedName>
        <fullName evidence="9">ABC transporter permease protein</fullName>
    </submittedName>
</protein>
<evidence type="ECO:0000259" key="8">
    <source>
        <dbReference type="PROSITE" id="PS50928"/>
    </source>
</evidence>
<dbReference type="HOGENOM" id="CLU_016047_1_1_0"/>
<evidence type="ECO:0000256" key="1">
    <source>
        <dbReference type="ARBA" id="ARBA00004651"/>
    </source>
</evidence>
<dbReference type="AlphaFoldDB" id="E8N414"/>
<evidence type="ECO:0000313" key="9">
    <source>
        <dbReference type="EMBL" id="BAJ63178.1"/>
    </source>
</evidence>
<dbReference type="InParanoid" id="E8N414"/>
<gene>
    <name evidence="9" type="ordered locus">ANT_11440</name>
</gene>
<keyword evidence="4 7" id="KW-0812">Transmembrane</keyword>
<evidence type="ECO:0000256" key="6">
    <source>
        <dbReference type="ARBA" id="ARBA00023136"/>
    </source>
</evidence>
<dbReference type="InterPro" id="IPR000515">
    <property type="entry name" value="MetI-like"/>
</dbReference>
<reference evidence="9 10" key="1">
    <citation type="submission" date="2010-12" db="EMBL/GenBank/DDBJ databases">
        <title>Whole genome sequence of Anaerolinea thermophila UNI-1.</title>
        <authorList>
            <person name="Narita-Yamada S."/>
            <person name="Kishi E."/>
            <person name="Watanabe Y."/>
            <person name="Takasaki K."/>
            <person name="Ankai A."/>
            <person name="Oguchi A."/>
            <person name="Fukui S."/>
            <person name="Takahashi M."/>
            <person name="Yashiro I."/>
            <person name="Hosoyama A."/>
            <person name="Sekiguchi Y."/>
            <person name="Hanada S."/>
            <person name="Fujita N."/>
        </authorList>
    </citation>
    <scope>NUCLEOTIDE SEQUENCE [LARGE SCALE GENOMIC DNA]</scope>
    <source>
        <strain evidence="10">DSM 14523 / JCM 11388 / NBRC 100420 / UNI-1</strain>
    </source>
</reference>
<dbReference type="STRING" id="926569.ANT_11440"/>
<evidence type="ECO:0000256" key="4">
    <source>
        <dbReference type="ARBA" id="ARBA00022692"/>
    </source>
</evidence>
<dbReference type="PROSITE" id="PS50928">
    <property type="entry name" value="ABC_TM1"/>
    <property type="match status" value="1"/>
</dbReference>
<evidence type="ECO:0000256" key="2">
    <source>
        <dbReference type="ARBA" id="ARBA00022448"/>
    </source>
</evidence>